<dbReference type="AlphaFoldDB" id="A0AAI8FUD5"/>
<evidence type="ECO:0000256" key="1">
    <source>
        <dbReference type="SAM" id="MobiDB-lite"/>
    </source>
</evidence>
<feature type="compositionally biased region" description="Basic and acidic residues" evidence="1">
    <location>
        <begin position="257"/>
        <end position="272"/>
    </location>
</feature>
<accession>A0AAI8FUD5</accession>
<gene>
    <name evidence="2" type="ORF">AW21_1146</name>
</gene>
<feature type="region of interest" description="Disordered" evidence="1">
    <location>
        <begin position="254"/>
        <end position="311"/>
    </location>
</feature>
<dbReference type="Proteomes" id="UP000031874">
    <property type="component" value="Chromosome"/>
</dbReference>
<proteinExistence type="predicted"/>
<organism evidence="2 3">
    <name type="scientific">Francisella tularensis subsp. holarctica (strain LVS)</name>
    <dbReference type="NCBI Taxonomy" id="376619"/>
    <lineage>
        <taxon>Bacteria</taxon>
        <taxon>Pseudomonadati</taxon>
        <taxon>Pseudomonadota</taxon>
        <taxon>Gammaproteobacteria</taxon>
        <taxon>Thiotrichales</taxon>
        <taxon>Francisellaceae</taxon>
        <taxon>Francisella</taxon>
    </lineage>
</organism>
<evidence type="ECO:0000313" key="3">
    <source>
        <dbReference type="Proteomes" id="UP000031874"/>
    </source>
</evidence>
<sequence length="329" mass="37599">MILKKRLVKKKITRQQLEIYYSEYSSGNKNYVVKIADRLEFKEELNEDTVKLLVPDMTSNLEANMVLIFHPNEQSKTLMGISDFNYNGDHRVGKSLDTYIDGESFGKPVIVSKSNDSMYIITFEPNKLHRYEYKKGFGSFISLEFGSNGLEKEFDFDSENNGDMVVVGLSNSKKEDDKKDAGIQLVVPKFGYLFVFTPDKVMQLNYDFEILQEIDLGVSNPQILADFDAVKNTINKIYIQSEALEVKAQEISDELGDEAKPQDSSEINDKNKSSSQNKSKPKSITERKKQELAKNNAKAKDEEDNQPAERIYLDTKYLYPLGIVKEVKL</sequence>
<dbReference type="EMBL" id="CP009694">
    <property type="protein sequence ID" value="AJI59774.1"/>
    <property type="molecule type" value="Genomic_DNA"/>
</dbReference>
<reference evidence="2 3" key="1">
    <citation type="journal article" date="2015" name="Genome Announc.">
        <title>Genome sequencing of 18 francisella strains to aid in assay development and testing.</title>
        <authorList>
            <person name="Johnson S.L."/>
            <person name="Daligault H.E."/>
            <person name="Davenport K.W."/>
            <person name="Coyne S.R."/>
            <person name="Frey K.G."/>
            <person name="Koroleva G.I."/>
            <person name="Broomall S.M."/>
            <person name="Bishop-Lilly K.A."/>
            <person name="Bruce D.C."/>
            <person name="Chertkov O."/>
            <person name="Freitas T."/>
            <person name="Jaissle J."/>
            <person name="Ladner J.T."/>
            <person name="Rosenzweig C.N."/>
            <person name="Gibbons H.S."/>
            <person name="Palacios G.F."/>
            <person name="Redden C.L."/>
            <person name="Xu Y."/>
            <person name="Minogue T.D."/>
            <person name="Chain P.S."/>
        </authorList>
    </citation>
    <scope>NUCLEOTIDE SEQUENCE [LARGE SCALE GENOMIC DNA]</scope>
    <source>
        <strain evidence="2 3">LVS</strain>
    </source>
</reference>
<protein>
    <submittedName>
        <fullName evidence="2">Uncharacterized protein</fullName>
    </submittedName>
</protein>
<evidence type="ECO:0000313" key="2">
    <source>
        <dbReference type="EMBL" id="AJI59774.1"/>
    </source>
</evidence>
<feature type="compositionally biased region" description="Basic and acidic residues" evidence="1">
    <location>
        <begin position="283"/>
        <end position="292"/>
    </location>
</feature>
<name>A0AAI8FUD5_FRATH</name>